<dbReference type="NCBIfam" id="TIGR03543">
    <property type="entry name" value="divI1A_rptt_fam"/>
    <property type="match status" value="1"/>
</dbReference>
<protein>
    <submittedName>
        <fullName evidence="1">Unannotated protein</fullName>
    </submittedName>
</protein>
<dbReference type="NCBIfam" id="TIGR03544">
    <property type="entry name" value="DivI1A_domain"/>
    <property type="match status" value="1"/>
</dbReference>
<accession>A0A6J6H0K0</accession>
<sequence>MSYSFPLAAPDKPGYEKSQVDTFIALARAQFSNADQEILPANQLRNTEFDLVHGGYELSAVDTAMDRLEDAFSAREIQRQKQLRGEHAVSDRLARISEIVMGRLERPKRKKFASVGFLLRGYDRKQVDQLCGQIEKHLKSGDQINLNLVRRAIFKAKRGGYVESQVDAFIDRVVEILQIEKNR</sequence>
<dbReference type="EMBL" id="CAEZUU010000005">
    <property type="protein sequence ID" value="CAB4604755.1"/>
    <property type="molecule type" value="Genomic_DNA"/>
</dbReference>
<proteinExistence type="predicted"/>
<organism evidence="1">
    <name type="scientific">freshwater metagenome</name>
    <dbReference type="NCBI Taxonomy" id="449393"/>
    <lineage>
        <taxon>unclassified sequences</taxon>
        <taxon>metagenomes</taxon>
        <taxon>ecological metagenomes</taxon>
    </lineage>
</organism>
<gene>
    <name evidence="1" type="ORF">UFOPK1857_00058</name>
</gene>
<evidence type="ECO:0000313" key="1">
    <source>
        <dbReference type="EMBL" id="CAB4604755.1"/>
    </source>
</evidence>
<reference evidence="1" key="1">
    <citation type="submission" date="2020-05" db="EMBL/GenBank/DDBJ databases">
        <authorList>
            <person name="Chiriac C."/>
            <person name="Salcher M."/>
            <person name="Ghai R."/>
            <person name="Kavagutti S V."/>
        </authorList>
    </citation>
    <scope>NUCLEOTIDE SEQUENCE</scope>
</reference>
<dbReference type="InterPro" id="IPR019933">
    <property type="entry name" value="DivIVA_domain"/>
</dbReference>
<name>A0A6J6H0K0_9ZZZZ</name>
<dbReference type="AlphaFoldDB" id="A0A6J6H0K0"/>
<dbReference type="InterPro" id="IPR019932">
    <property type="entry name" value="CHP03543"/>
</dbReference>